<dbReference type="Proteomes" id="UP000267268">
    <property type="component" value="Chromosome 1"/>
</dbReference>
<dbReference type="Gene3D" id="3.60.60.10">
    <property type="entry name" value="Penicillin V Acylase, Chain A"/>
    <property type="match status" value="1"/>
</dbReference>
<evidence type="ECO:0000313" key="2">
    <source>
        <dbReference type="EMBL" id="AZQ64167.1"/>
    </source>
</evidence>
<dbReference type="EMBL" id="CP034562">
    <property type="protein sequence ID" value="AZQ64167.1"/>
    <property type="molecule type" value="Genomic_DNA"/>
</dbReference>
<dbReference type="RefSeq" id="WP_126617583.1">
    <property type="nucleotide sequence ID" value="NZ_CP034562.1"/>
</dbReference>
<dbReference type="NCBIfam" id="NF040521">
    <property type="entry name" value="C45_proenzyme"/>
    <property type="match status" value="1"/>
</dbReference>
<dbReference type="InterPro" id="IPR005079">
    <property type="entry name" value="Peptidase_C45_hydrolase"/>
</dbReference>
<dbReference type="OrthoDB" id="5480874at2"/>
<evidence type="ECO:0000313" key="3">
    <source>
        <dbReference type="Proteomes" id="UP000267268"/>
    </source>
</evidence>
<proteinExistence type="predicted"/>
<dbReference type="KEGG" id="fll:EI427_18625"/>
<dbReference type="InterPro" id="IPR047803">
    <property type="entry name" value="DCD1A/B-like"/>
</dbReference>
<evidence type="ECO:0000259" key="1">
    <source>
        <dbReference type="Pfam" id="PF03417"/>
    </source>
</evidence>
<reference evidence="2 3" key="1">
    <citation type="submission" date="2018-12" db="EMBL/GenBank/DDBJ databases">
        <title>Flammeovirga pectinis sp. nov., isolated from the gut of the Korean scallop, Patinopecten yessoensis.</title>
        <authorList>
            <person name="Bae J.-W."/>
            <person name="Jeong Y.-S."/>
            <person name="Kang W."/>
        </authorList>
    </citation>
    <scope>NUCLEOTIDE SEQUENCE [LARGE SCALE GENOMIC DNA]</scope>
    <source>
        <strain evidence="2 3">L12M1</strain>
    </source>
</reference>
<accession>A0A3S9P7K2</accession>
<dbReference type="PANTHER" id="PTHR35190">
    <property type="entry name" value="PROTEIN DCD1B"/>
    <property type="match status" value="1"/>
</dbReference>
<name>A0A3S9P7K2_9BACT</name>
<feature type="domain" description="Peptidase C45 hydrolase" evidence="1">
    <location>
        <begin position="186"/>
        <end position="412"/>
    </location>
</feature>
<dbReference type="Pfam" id="PF03417">
    <property type="entry name" value="AAT"/>
    <property type="match status" value="1"/>
</dbReference>
<dbReference type="InterPro" id="IPR047794">
    <property type="entry name" value="C45_proenzyme-like"/>
</dbReference>
<gene>
    <name evidence="2" type="ORF">EI427_18625</name>
</gene>
<keyword evidence="3" id="KW-1185">Reference proteome</keyword>
<protein>
    <recommendedName>
        <fullName evidence="1">Peptidase C45 hydrolase domain-containing protein</fullName>
    </recommendedName>
</protein>
<organism evidence="2 3">
    <name type="scientific">Flammeovirga pectinis</name>
    <dbReference type="NCBI Taxonomy" id="2494373"/>
    <lineage>
        <taxon>Bacteria</taxon>
        <taxon>Pseudomonadati</taxon>
        <taxon>Bacteroidota</taxon>
        <taxon>Cytophagia</taxon>
        <taxon>Cytophagales</taxon>
        <taxon>Flammeovirgaceae</taxon>
        <taxon>Flammeovirga</taxon>
    </lineage>
</organism>
<sequence>MRKLGIALSLLILILFVWVESWINIPHPEITDTSITTLKVDTLSSTRFVLKNNFINKKKEGIWELYTEGTPFEIGYSTGKLSQDILQKQERIFIEKISEKSPSKSVSVIRVLNALYNRHLDNRILPEYCKEMYGISLNASAKYNDFGTPYQRILNYHGIYDIEHSFEDVEVKGNTAFAIKGKKTLDNDVLVGRNFDFSLGKEFDQQKIIHFVKPQEGFKYASVSWGGFIGAVSGMNETGLTVSINAVESKFPLAATMPMSLIAREILQYALTVDEAYNIAFTKEAYISESILVSSAFDTTAILIEKTPTGIDSLHMRTDELIVTNHLQTPSLLPAKIYNEENATQYRAIRLTELLAERQHLSVIDIARILRDTKGIENQDIGYGNQKSINTLNLHHSVIFKPLSKEMWVAAHHSQLDEYICYNLDSVFQGTENYPPPISLSITNKHIPKDEFMETTDFKNFTAFKALAKKYKNWNYDLEKLTDDEIQEFIGLNPAAYESYEIIGDYYAKNNNWKTASEYYQTALSKEVATLKRKKELQEKLSVTVK</sequence>
<dbReference type="AlphaFoldDB" id="A0A3S9P7K2"/>
<dbReference type="PANTHER" id="PTHR35190:SF2">
    <property type="entry name" value="PROTEIN DCD1B"/>
    <property type="match status" value="1"/>
</dbReference>